<accession>A0A7L4ZFZ1</accession>
<keyword evidence="2" id="KW-1185">Reference proteome</keyword>
<evidence type="ECO:0000313" key="2">
    <source>
        <dbReference type="Proteomes" id="UP000464657"/>
    </source>
</evidence>
<organism evidence="1 2">
    <name type="scientific">Kordia antarctica</name>
    <dbReference type="NCBI Taxonomy" id="1218801"/>
    <lineage>
        <taxon>Bacteria</taxon>
        <taxon>Pseudomonadati</taxon>
        <taxon>Bacteroidota</taxon>
        <taxon>Flavobacteriia</taxon>
        <taxon>Flavobacteriales</taxon>
        <taxon>Flavobacteriaceae</taxon>
        <taxon>Kordia</taxon>
    </lineage>
</organism>
<name>A0A7L4ZFZ1_9FLAO</name>
<protein>
    <submittedName>
        <fullName evidence="1">Uncharacterized protein</fullName>
    </submittedName>
</protein>
<dbReference type="KEGG" id="kan:IMCC3317_09280"/>
<dbReference type="EMBL" id="CP019288">
    <property type="protein sequence ID" value="QHI35582.1"/>
    <property type="molecule type" value="Genomic_DNA"/>
</dbReference>
<evidence type="ECO:0000313" key="1">
    <source>
        <dbReference type="EMBL" id="QHI35582.1"/>
    </source>
</evidence>
<reference evidence="1 2" key="1">
    <citation type="journal article" date="2013" name="Int. J. Syst. Evol. Microbiol.">
        <title>Kordia antarctica sp. nov., isolated from Antarctic seawater.</title>
        <authorList>
            <person name="Baek K."/>
            <person name="Choi A."/>
            <person name="Kang I."/>
            <person name="Lee K."/>
            <person name="Cho J.C."/>
        </authorList>
    </citation>
    <scope>NUCLEOTIDE SEQUENCE [LARGE SCALE GENOMIC DNA]</scope>
    <source>
        <strain evidence="1 2">IMCC3317</strain>
    </source>
</reference>
<proteinExistence type="predicted"/>
<dbReference type="Proteomes" id="UP000464657">
    <property type="component" value="Chromosome"/>
</dbReference>
<gene>
    <name evidence="1" type="ORF">IMCC3317_09280</name>
</gene>
<dbReference type="RefSeq" id="WP_160128315.1">
    <property type="nucleotide sequence ID" value="NZ_CP019288.1"/>
</dbReference>
<sequence>MYYTKVIVQYSSGSKAQGVKVALSIGGIMSGGVTQNVYTDRHGVAIISHESRGSAKVMVKGTTRAKVQVPCETVVFI</sequence>
<dbReference type="AlphaFoldDB" id="A0A7L4ZFZ1"/>